<organism evidence="1 2">
    <name type="scientific">Adhaeribacter arboris</name>
    <dbReference type="NCBI Taxonomy" id="2072846"/>
    <lineage>
        <taxon>Bacteria</taxon>
        <taxon>Pseudomonadati</taxon>
        <taxon>Bacteroidota</taxon>
        <taxon>Cytophagia</taxon>
        <taxon>Cytophagales</taxon>
        <taxon>Hymenobacteraceae</taxon>
        <taxon>Adhaeribacter</taxon>
    </lineage>
</organism>
<name>A0A2T2YKK8_9BACT</name>
<proteinExistence type="predicted"/>
<reference evidence="1 2" key="1">
    <citation type="submission" date="2018-03" db="EMBL/GenBank/DDBJ databases">
        <title>Adhaeribacter sp. HMF7605 Genome sequencing and assembly.</title>
        <authorList>
            <person name="Kang H."/>
            <person name="Kang J."/>
            <person name="Cha I."/>
            <person name="Kim H."/>
            <person name="Joh K."/>
        </authorList>
    </citation>
    <scope>NUCLEOTIDE SEQUENCE [LARGE SCALE GENOMIC DNA]</scope>
    <source>
        <strain evidence="1 2">HMF7605</strain>
    </source>
</reference>
<accession>A0A2T2YKK8</accession>
<sequence length="71" mass="7924">MRFGCRKECLNRIEEMPTNKQAQKKKNIGEVRKVARPSVPKRLAGAGKLAVRSCISTFAGRLEKAPQKNAK</sequence>
<comment type="caution">
    <text evidence="1">The sequence shown here is derived from an EMBL/GenBank/DDBJ whole genome shotgun (WGS) entry which is preliminary data.</text>
</comment>
<evidence type="ECO:0000313" key="1">
    <source>
        <dbReference type="EMBL" id="PSR56038.1"/>
    </source>
</evidence>
<protein>
    <submittedName>
        <fullName evidence="1">Uncharacterized protein</fullName>
    </submittedName>
</protein>
<gene>
    <name evidence="1" type="ORF">AHMF7605_22325</name>
</gene>
<dbReference type="Proteomes" id="UP000240357">
    <property type="component" value="Unassembled WGS sequence"/>
</dbReference>
<dbReference type="AlphaFoldDB" id="A0A2T2YKK8"/>
<evidence type="ECO:0000313" key="2">
    <source>
        <dbReference type="Proteomes" id="UP000240357"/>
    </source>
</evidence>
<dbReference type="EMBL" id="PYFT01000001">
    <property type="protein sequence ID" value="PSR56038.1"/>
    <property type="molecule type" value="Genomic_DNA"/>
</dbReference>
<keyword evidence="2" id="KW-1185">Reference proteome</keyword>